<organism evidence="2">
    <name type="scientific">bioreactor metagenome</name>
    <dbReference type="NCBI Taxonomy" id="1076179"/>
    <lineage>
        <taxon>unclassified sequences</taxon>
        <taxon>metagenomes</taxon>
        <taxon>ecological metagenomes</taxon>
    </lineage>
</organism>
<dbReference type="EMBL" id="VSSQ01000078">
    <property type="protein sequence ID" value="MPL74152.1"/>
    <property type="molecule type" value="Genomic_DNA"/>
</dbReference>
<gene>
    <name evidence="2" type="ORF">SDC9_19962</name>
</gene>
<sequence length="198" mass="21847">MQQLEAGKALPLLPIASNIPGGGPSGPRGRRPLRAIRVAQFRFQEALEGVEVDRFELAEALDPGDCARHRRGFELAPFHPAALFLRDQPGLGEDGEVLRDRRERHLEGLGDVGHRHVVLEQHGQDRAARGVGQRGEDGVEGGVGRGFHGPVMGRGRKNVNRKVEYAIFPPRWAGWAPGREMIPEMLSKQWVGTRPDGR</sequence>
<accession>A0A644U5L9</accession>
<evidence type="ECO:0000256" key="1">
    <source>
        <dbReference type="SAM" id="MobiDB-lite"/>
    </source>
</evidence>
<proteinExistence type="predicted"/>
<name>A0A644U5L9_9ZZZZ</name>
<comment type="caution">
    <text evidence="2">The sequence shown here is derived from an EMBL/GenBank/DDBJ whole genome shotgun (WGS) entry which is preliminary data.</text>
</comment>
<protein>
    <submittedName>
        <fullName evidence="2">Uncharacterized protein</fullName>
    </submittedName>
</protein>
<feature type="region of interest" description="Disordered" evidence="1">
    <location>
        <begin position="124"/>
        <end position="149"/>
    </location>
</feature>
<evidence type="ECO:0000313" key="2">
    <source>
        <dbReference type="EMBL" id="MPL74152.1"/>
    </source>
</evidence>
<dbReference type="AlphaFoldDB" id="A0A644U5L9"/>
<reference evidence="2" key="1">
    <citation type="submission" date="2019-08" db="EMBL/GenBank/DDBJ databases">
        <authorList>
            <person name="Kucharzyk K."/>
            <person name="Murdoch R.W."/>
            <person name="Higgins S."/>
            <person name="Loffler F."/>
        </authorList>
    </citation>
    <scope>NUCLEOTIDE SEQUENCE</scope>
</reference>